<evidence type="ECO:0000313" key="3">
    <source>
        <dbReference type="Proteomes" id="UP000672011"/>
    </source>
</evidence>
<dbReference type="SUPFAM" id="SSF54001">
    <property type="entry name" value="Cysteine proteinases"/>
    <property type="match status" value="1"/>
</dbReference>
<dbReference type="InterPro" id="IPR038765">
    <property type="entry name" value="Papain-like_cys_pep_sf"/>
</dbReference>
<accession>A0ABX7XFX1</accession>
<dbReference type="Gene3D" id="2.60.40.3140">
    <property type="match status" value="1"/>
</dbReference>
<feature type="domain" description="DUF3857" evidence="1">
    <location>
        <begin position="54"/>
        <end position="210"/>
    </location>
</feature>
<protein>
    <submittedName>
        <fullName evidence="2">DUF3857 domain-containing protein</fullName>
    </submittedName>
</protein>
<dbReference type="InterPro" id="IPR024618">
    <property type="entry name" value="DUF3857"/>
</dbReference>
<dbReference type="Proteomes" id="UP000672011">
    <property type="component" value="Chromosome"/>
</dbReference>
<dbReference type="Gene3D" id="3.10.620.30">
    <property type="match status" value="1"/>
</dbReference>
<evidence type="ECO:0000313" key="2">
    <source>
        <dbReference type="EMBL" id="QTV06843.1"/>
    </source>
</evidence>
<sequence length="630" mass="72845">MNKFLPATLFLIPISLLSQFYPVDQIPTELKKDAYAVIRSDKTDVQLNSINEFKYTNEVVISVLDKSGDSYVDAYQHYDPNTKIDLFEVEIFDGNGKSIKKFKPKDLSDASAVSGGQLYTDNRIKYLEFTPTFYPYTVRYKVTTTNKNTLSLPRWFPISNGNLAVEKSSYTFTNNTSFTLRHLEKNLENYNIIKNKTDKTFNYELNNSKPLQDEDYMINWRNIMPHVIIASDQINIDGTQGKFDNWNDYGKWSYQYLVDGKLDFTPAQKAYFRDLVKDAKTEKQKVAILYQYMQKKVRYIGVQLGIGGLSPFPNSYVESKSYGDCKALSNYMIGMLDAVGIKGYHTVLFANNNSVDIDDQMMYQQGNHMIVYVPLADEDIWIEATSQTSPFNHLGQFSGNRNVLIYHENGGKIIPSQVFDHNNNILTTKGTIEITLEGNAKIDLHETSKGLFYDDNSFVKTYLHKDQIDHFKRKFPVLAQPNINDIRFENDWENASFETFLKVTSSNFAKKQGNNLIFNLIPANNETSTLKKAKERNYDFHISRGYTDIMEFEIIVPENVKTPIQIQPIEIKSEFGSYHLTVEKTAQNKYILKRTYKQIKGNYEKAKFNDYVEFRRQVSANDNIKTLLEF</sequence>
<evidence type="ECO:0000259" key="1">
    <source>
        <dbReference type="Pfam" id="PF12969"/>
    </source>
</evidence>
<keyword evidence="3" id="KW-1185">Reference proteome</keyword>
<dbReference type="Pfam" id="PF12969">
    <property type="entry name" value="DUF3857"/>
    <property type="match status" value="1"/>
</dbReference>
<organism evidence="2 3">
    <name type="scientific">Faecalibacter bovis</name>
    <dbReference type="NCBI Taxonomy" id="2898187"/>
    <lineage>
        <taxon>Bacteria</taxon>
        <taxon>Pseudomonadati</taxon>
        <taxon>Bacteroidota</taxon>
        <taxon>Flavobacteriia</taxon>
        <taxon>Flavobacteriales</taxon>
        <taxon>Weeksellaceae</taxon>
        <taxon>Faecalibacter</taxon>
    </lineage>
</organism>
<name>A0ABX7XFX1_9FLAO</name>
<proteinExistence type="predicted"/>
<reference evidence="3" key="2">
    <citation type="submission" date="2021-04" db="EMBL/GenBank/DDBJ databases">
        <title>Taxonomy of Flavobacteriaceae bacterium ZY171143.</title>
        <authorList>
            <person name="Li F."/>
        </authorList>
    </citation>
    <scope>NUCLEOTIDE SEQUENCE [LARGE SCALE GENOMIC DNA]</scope>
    <source>
        <strain evidence="3">ZY171143</strain>
    </source>
</reference>
<reference evidence="2 3" key="1">
    <citation type="journal article" date="2021" name="Int. J. Syst. Evol. Microbiol.">
        <title>Faecalibacter bovis sp. nov., isolated from cow faeces.</title>
        <authorList>
            <person name="Li F."/>
            <person name="Zhao W."/>
            <person name="Hong Q."/>
            <person name="Shao Q."/>
            <person name="Song J."/>
            <person name="Yang S."/>
        </authorList>
    </citation>
    <scope>NUCLEOTIDE SEQUENCE [LARGE SCALE GENOMIC DNA]</scope>
    <source>
        <strain evidence="2 3">ZY171143</strain>
    </source>
</reference>
<dbReference type="RefSeq" id="WP_230477627.1">
    <property type="nucleotide sequence ID" value="NZ_CP072842.1"/>
</dbReference>
<dbReference type="Gene3D" id="2.60.120.1130">
    <property type="match status" value="1"/>
</dbReference>
<dbReference type="EMBL" id="CP072842">
    <property type="protein sequence ID" value="QTV06843.1"/>
    <property type="molecule type" value="Genomic_DNA"/>
</dbReference>
<gene>
    <name evidence="2" type="ORF">J9309_05880</name>
</gene>